<feature type="transmembrane region" description="Helical" evidence="1">
    <location>
        <begin position="278"/>
        <end position="297"/>
    </location>
</feature>
<organism evidence="2 3">
    <name type="scientific">Ignicoccus islandicus DSM 13165</name>
    <dbReference type="NCBI Taxonomy" id="940295"/>
    <lineage>
        <taxon>Archaea</taxon>
        <taxon>Thermoproteota</taxon>
        <taxon>Thermoprotei</taxon>
        <taxon>Desulfurococcales</taxon>
        <taxon>Desulfurococcaceae</taxon>
        <taxon>Ignicoccus</taxon>
    </lineage>
</organism>
<dbReference type="RefSeq" id="WP_075050473.1">
    <property type="nucleotide sequence ID" value="NZ_CP006867.1"/>
</dbReference>
<dbReference type="STRING" id="940295.EYM_07590"/>
<proteinExistence type="predicted"/>
<evidence type="ECO:0000256" key="1">
    <source>
        <dbReference type="SAM" id="Phobius"/>
    </source>
</evidence>
<keyword evidence="1" id="KW-0472">Membrane</keyword>
<protein>
    <recommendedName>
        <fullName evidence="4">DUF2029 domain-containing protein</fullName>
    </recommendedName>
</protein>
<dbReference type="Proteomes" id="UP000060778">
    <property type="component" value="Chromosome"/>
</dbReference>
<gene>
    <name evidence="2" type="ORF">EYM_07590</name>
</gene>
<feature type="transmembrane region" description="Helical" evidence="1">
    <location>
        <begin position="120"/>
        <end position="153"/>
    </location>
</feature>
<dbReference type="KEGG" id="iis:EYM_07590"/>
<feature type="transmembrane region" description="Helical" evidence="1">
    <location>
        <begin position="198"/>
        <end position="220"/>
    </location>
</feature>
<sequence>MKRSELLKYVALLTLLIALASISGQAWDDYVFIESARLLLQGKDPYAYSDSIKAYVVGLGPMWVTYPPLPLLLWALSISPLVLLKVPLSYLYLLFIKLPSIVSILFSITIAKRMNANWKILLLNPIVITSIFIHGMFDSIVAFFLLLALYFLISGKVEYGGIAYGLALSTKQHAILALLPILFYIYRKFESLRMILRFGLMALGTFVLIILLYSSIFGFSNLEALFRSIFLFHSHRPPNSLGFGGFAVLNFYSDALSGFTGNTAVALSMGSVVELYKVIDKASLLFIPSYLILSIIIRDPFEGVLLAYLVYILLSYVGAVQHLVVPAVLYTFAYQSSPLLRRYSKLLMYAFILYSIQHILSFWDLFPMVVNPLFLKSFGLWLAKVSRIIDYVFEYWDVVLRIIGSISLSLAFISLVSFIVMYFKDHRRYASYLVIGSYILELIILIALAPSLTHHNEMNGNEIVEAKGWCLIVPWENMEYPGQMYGDYMSKFAVPIYGYYSFSKPIADKLVHELKGKCNIGILARLDLFRGYEYTDLISSLIQNKVKYAWVLSPNNYIDGVGSTSPNSFKRLLEVIRVNTPVNGYFKLGGILDILNETLGLFKDITYYDGYYKYNGKPLLLILGNLSTRELEIIEKYGFAIDRFNGTIINIRDMELSIS</sequence>
<feature type="transmembrane region" description="Helical" evidence="1">
    <location>
        <begin position="429"/>
        <end position="449"/>
    </location>
</feature>
<dbReference type="OrthoDB" id="385324at2157"/>
<evidence type="ECO:0008006" key="4">
    <source>
        <dbReference type="Google" id="ProtNLM"/>
    </source>
</evidence>
<dbReference type="EMBL" id="CP006867">
    <property type="protein sequence ID" value="ALU12790.1"/>
    <property type="molecule type" value="Genomic_DNA"/>
</dbReference>
<reference evidence="2 3" key="1">
    <citation type="submission" date="2013-11" db="EMBL/GenBank/DDBJ databases">
        <title>Comparative genomics of Ignicoccus.</title>
        <authorList>
            <person name="Podar M."/>
        </authorList>
    </citation>
    <scope>NUCLEOTIDE SEQUENCE [LARGE SCALE GENOMIC DNA]</scope>
    <source>
        <strain evidence="2 3">DSM 13165</strain>
    </source>
</reference>
<feature type="transmembrane region" description="Helical" evidence="1">
    <location>
        <begin position="309"/>
        <end position="334"/>
    </location>
</feature>
<keyword evidence="1" id="KW-0812">Transmembrane</keyword>
<name>A0A0U3FLQ8_9CREN</name>
<feature type="transmembrane region" description="Helical" evidence="1">
    <location>
        <begin position="346"/>
        <end position="363"/>
    </location>
</feature>
<accession>A0A0U3FLQ8</accession>
<feature type="transmembrane region" description="Helical" evidence="1">
    <location>
        <begin position="240"/>
        <end position="266"/>
    </location>
</feature>
<evidence type="ECO:0000313" key="2">
    <source>
        <dbReference type="EMBL" id="ALU12790.1"/>
    </source>
</evidence>
<dbReference type="GeneID" id="30680891"/>
<evidence type="ECO:0000313" key="3">
    <source>
        <dbReference type="Proteomes" id="UP000060778"/>
    </source>
</evidence>
<keyword evidence="1" id="KW-1133">Transmembrane helix</keyword>
<feature type="transmembrane region" description="Helical" evidence="1">
    <location>
        <begin position="159"/>
        <end position="186"/>
    </location>
</feature>
<feature type="transmembrane region" description="Helical" evidence="1">
    <location>
        <begin position="90"/>
        <end position="108"/>
    </location>
</feature>
<feature type="transmembrane region" description="Helical" evidence="1">
    <location>
        <begin position="398"/>
        <end position="423"/>
    </location>
</feature>
<dbReference type="AlphaFoldDB" id="A0A0U3FLQ8"/>
<keyword evidence="3" id="KW-1185">Reference proteome</keyword>